<proteinExistence type="predicted"/>
<dbReference type="VEuPathDB" id="MicrosporidiaDB:SLOPH_1095"/>
<dbReference type="AlphaFoldDB" id="S7W9X3"/>
<evidence type="ECO:0000313" key="3">
    <source>
        <dbReference type="Proteomes" id="UP000014978"/>
    </source>
</evidence>
<evidence type="ECO:0000256" key="1">
    <source>
        <dbReference type="SAM" id="MobiDB-lite"/>
    </source>
</evidence>
<evidence type="ECO:0000313" key="2">
    <source>
        <dbReference type="EMBL" id="EPR78572.1"/>
    </source>
</evidence>
<dbReference type="Proteomes" id="UP000014978">
    <property type="component" value="Unassembled WGS sequence"/>
</dbReference>
<gene>
    <name evidence="2" type="ORF">SLOPH_1095</name>
</gene>
<comment type="caution">
    <text evidence="2">The sequence shown here is derived from an EMBL/GenBank/DDBJ whole genome shotgun (WGS) entry which is preliminary data.</text>
</comment>
<accession>S7W9X3</accession>
<name>S7W9X3_SPRLO</name>
<reference evidence="3" key="1">
    <citation type="journal article" date="2013" name="PLoS Genet.">
        <title>The genome of Spraguea lophii and the basis of host-microsporidian interactions.</title>
        <authorList>
            <person name="Campbell S.E."/>
            <person name="Williams T.A."/>
            <person name="Yousuf A."/>
            <person name="Soanes D.M."/>
            <person name="Paszkiewicz K.H."/>
            <person name="Williams B.A.P."/>
        </authorList>
    </citation>
    <scope>NUCLEOTIDE SEQUENCE [LARGE SCALE GENOMIC DNA]</scope>
    <source>
        <strain evidence="3">42_110</strain>
    </source>
</reference>
<protein>
    <submittedName>
        <fullName evidence="2">Uncharacterized protein</fullName>
    </submittedName>
</protein>
<feature type="compositionally biased region" description="Basic and acidic residues" evidence="1">
    <location>
        <begin position="31"/>
        <end position="47"/>
    </location>
</feature>
<sequence length="166" mass="20101">MIYINPMNSKDHNSENEQPSTEIGYSETESDNMKHKSSDIEHSENLKSIKKNKKSNNFKETNNKLNKSNSKYVKKNDEEYDASEINTMNHFESEKETQYINKSKKGRRKNYIKESDSTDDDFEVKRKINSKLEEFRRKCIEHKEKYLQKLFENEKKNYDMYKFFYE</sequence>
<dbReference type="InParanoid" id="S7W9X3"/>
<dbReference type="EMBL" id="ATCN01000700">
    <property type="protein sequence ID" value="EPR78572.1"/>
    <property type="molecule type" value="Genomic_DNA"/>
</dbReference>
<keyword evidence="3" id="KW-1185">Reference proteome</keyword>
<organism evidence="2 3">
    <name type="scientific">Spraguea lophii (strain 42_110)</name>
    <name type="common">Microsporidian parasite</name>
    <dbReference type="NCBI Taxonomy" id="1358809"/>
    <lineage>
        <taxon>Eukaryota</taxon>
        <taxon>Fungi</taxon>
        <taxon>Fungi incertae sedis</taxon>
        <taxon>Microsporidia</taxon>
        <taxon>Spragueidae</taxon>
        <taxon>Spraguea</taxon>
    </lineage>
</organism>
<dbReference type="HOGENOM" id="CLU_1603819_0_0_1"/>
<feature type="region of interest" description="Disordered" evidence="1">
    <location>
        <begin position="1"/>
        <end position="76"/>
    </location>
</feature>
<feature type="region of interest" description="Disordered" evidence="1">
    <location>
        <begin position="95"/>
        <end position="120"/>
    </location>
</feature>